<dbReference type="STRING" id="1123392.GCA_000376425_01225"/>
<dbReference type="InterPro" id="IPR006390">
    <property type="entry name" value="DHP_synth_dom"/>
</dbReference>
<evidence type="ECO:0000256" key="1">
    <source>
        <dbReference type="ARBA" id="ARBA00000012"/>
    </source>
</evidence>
<proteinExistence type="inferred from homology"/>
<evidence type="ECO:0000256" key="4">
    <source>
        <dbReference type="ARBA" id="ARBA00012458"/>
    </source>
</evidence>
<comment type="caution">
    <text evidence="11">The sequence shown here is derived from an EMBL/GenBank/DDBJ whole genome shotgun (WGS) entry which is preliminary data.</text>
</comment>
<keyword evidence="7 9" id="KW-0460">Magnesium</keyword>
<dbReference type="PANTHER" id="PTHR20941:SF1">
    <property type="entry name" value="FOLIC ACID SYNTHESIS PROTEIN FOL1"/>
    <property type="match status" value="1"/>
</dbReference>
<dbReference type="PATRIC" id="fig|36861.3.peg.3291"/>
<dbReference type="GO" id="GO:0004156">
    <property type="term" value="F:dihydropteroate synthase activity"/>
    <property type="evidence" value="ECO:0007669"/>
    <property type="project" value="UniProtKB-EC"/>
</dbReference>
<dbReference type="PANTHER" id="PTHR20941">
    <property type="entry name" value="FOLATE SYNTHESIS PROTEINS"/>
    <property type="match status" value="1"/>
</dbReference>
<dbReference type="InterPro" id="IPR000489">
    <property type="entry name" value="Pterin-binding_dom"/>
</dbReference>
<dbReference type="UniPathway" id="UPA00077">
    <property type="reaction ID" value="UER00156"/>
</dbReference>
<dbReference type="RefSeq" id="WP_059751575.1">
    <property type="nucleotide sequence ID" value="NZ_LDUG01000007.1"/>
</dbReference>
<evidence type="ECO:0000256" key="7">
    <source>
        <dbReference type="ARBA" id="ARBA00022842"/>
    </source>
</evidence>
<comment type="similarity">
    <text evidence="9">Belongs to the DHPS family.</text>
</comment>
<dbReference type="Pfam" id="PF00809">
    <property type="entry name" value="Pterin_bind"/>
    <property type="match status" value="1"/>
</dbReference>
<dbReference type="PROSITE" id="PS50972">
    <property type="entry name" value="PTERIN_BINDING"/>
    <property type="match status" value="1"/>
</dbReference>
<evidence type="ECO:0000256" key="5">
    <source>
        <dbReference type="ARBA" id="ARBA00022679"/>
    </source>
</evidence>
<comment type="pathway">
    <text evidence="3 9">Cofactor biosynthesis; tetrahydrofolate biosynthesis; 7,8-dihydrofolate from 2-amino-4-hydroxy-6-hydroxymethyl-7,8-dihydropteridine diphosphate and 4-aminobenzoate: step 1/2.</text>
</comment>
<keyword evidence="12" id="KW-1185">Reference proteome</keyword>
<dbReference type="OrthoDB" id="9811744at2"/>
<dbReference type="GO" id="GO:0005829">
    <property type="term" value="C:cytosol"/>
    <property type="evidence" value="ECO:0007669"/>
    <property type="project" value="TreeGrafter"/>
</dbReference>
<organism evidence="11 12">
    <name type="scientific">Thiobacillus denitrificans</name>
    <dbReference type="NCBI Taxonomy" id="36861"/>
    <lineage>
        <taxon>Bacteria</taxon>
        <taxon>Pseudomonadati</taxon>
        <taxon>Pseudomonadota</taxon>
        <taxon>Betaproteobacteria</taxon>
        <taxon>Nitrosomonadales</taxon>
        <taxon>Thiobacillaceae</taxon>
        <taxon>Thiobacillus</taxon>
    </lineage>
</organism>
<dbReference type="InterPro" id="IPR011005">
    <property type="entry name" value="Dihydropteroate_synth-like_sf"/>
</dbReference>
<dbReference type="Proteomes" id="UP000064243">
    <property type="component" value="Unassembled WGS sequence"/>
</dbReference>
<name>A0A106BV96_THIDE</name>
<evidence type="ECO:0000313" key="11">
    <source>
        <dbReference type="EMBL" id="KVW99073.1"/>
    </source>
</evidence>
<evidence type="ECO:0000256" key="8">
    <source>
        <dbReference type="ARBA" id="ARBA00022909"/>
    </source>
</evidence>
<evidence type="ECO:0000256" key="2">
    <source>
        <dbReference type="ARBA" id="ARBA00001946"/>
    </source>
</evidence>
<evidence type="ECO:0000256" key="9">
    <source>
        <dbReference type="RuleBase" id="RU361205"/>
    </source>
</evidence>
<keyword evidence="8 9" id="KW-0289">Folate biosynthesis</keyword>
<dbReference type="InterPro" id="IPR045031">
    <property type="entry name" value="DHP_synth-like"/>
</dbReference>
<evidence type="ECO:0000256" key="3">
    <source>
        <dbReference type="ARBA" id="ARBA00004763"/>
    </source>
</evidence>
<reference evidence="11 12" key="1">
    <citation type="journal article" date="2015" name="Appl. Environ. Microbiol.">
        <title>Aerobic and Anaerobic Thiosulfate Oxidation by a Cold-Adapted, Subglacial Chemoautotroph.</title>
        <authorList>
            <person name="Harrold Z.R."/>
            <person name="Skidmore M.L."/>
            <person name="Hamilton T.L."/>
            <person name="Desch L."/>
            <person name="Amada K."/>
            <person name="van Gelder W."/>
            <person name="Glover K."/>
            <person name="Roden E.E."/>
            <person name="Boyd E.S."/>
        </authorList>
    </citation>
    <scope>NUCLEOTIDE SEQUENCE [LARGE SCALE GENOMIC DNA]</scope>
    <source>
        <strain evidence="11 12">RG</strain>
    </source>
</reference>
<dbReference type="AlphaFoldDB" id="A0A106BV96"/>
<dbReference type="PROSITE" id="PS00792">
    <property type="entry name" value="DHPS_1"/>
    <property type="match status" value="1"/>
</dbReference>
<dbReference type="GO" id="GO:0046872">
    <property type="term" value="F:metal ion binding"/>
    <property type="evidence" value="ECO:0007669"/>
    <property type="project" value="UniProtKB-KW"/>
</dbReference>
<comment type="cofactor">
    <cofactor evidence="2 9">
        <name>Mg(2+)</name>
        <dbReference type="ChEBI" id="CHEBI:18420"/>
    </cofactor>
</comment>
<keyword evidence="5 9" id="KW-0808">Transferase</keyword>
<evidence type="ECO:0000313" key="12">
    <source>
        <dbReference type="Proteomes" id="UP000064243"/>
    </source>
</evidence>
<feature type="domain" description="Pterin-binding" evidence="10">
    <location>
        <begin position="16"/>
        <end position="267"/>
    </location>
</feature>
<evidence type="ECO:0000256" key="6">
    <source>
        <dbReference type="ARBA" id="ARBA00022723"/>
    </source>
</evidence>
<comment type="function">
    <text evidence="9">Catalyzes the condensation of para-aminobenzoate (pABA) with 6-hydroxymethyl-7,8-dihydropterin diphosphate (DHPt-PP) to form 7,8-dihydropteroate (H2Pte), the immediate precursor of folate derivatives.</text>
</comment>
<comment type="catalytic activity">
    <reaction evidence="1">
        <text>(7,8-dihydropterin-6-yl)methyl diphosphate + 4-aminobenzoate = 7,8-dihydropteroate + diphosphate</text>
        <dbReference type="Rhea" id="RHEA:19949"/>
        <dbReference type="ChEBI" id="CHEBI:17836"/>
        <dbReference type="ChEBI" id="CHEBI:17839"/>
        <dbReference type="ChEBI" id="CHEBI:33019"/>
        <dbReference type="ChEBI" id="CHEBI:72950"/>
        <dbReference type="EC" id="2.5.1.15"/>
    </reaction>
</comment>
<dbReference type="SUPFAM" id="SSF51717">
    <property type="entry name" value="Dihydropteroate synthetase-like"/>
    <property type="match status" value="1"/>
</dbReference>
<accession>A0A106BV96</accession>
<protein>
    <recommendedName>
        <fullName evidence="4 9">Dihydropteroate synthase</fullName>
        <shortName evidence="9">DHPS</shortName>
        <ecNumber evidence="4 9">2.5.1.15</ecNumber>
    </recommendedName>
    <alternativeName>
        <fullName evidence="9">Dihydropteroate pyrophosphorylase</fullName>
    </alternativeName>
</protein>
<dbReference type="CDD" id="cd00739">
    <property type="entry name" value="DHPS"/>
    <property type="match status" value="1"/>
</dbReference>
<gene>
    <name evidence="11" type="ORF">ABW22_02220</name>
</gene>
<sequence length="279" mass="29588">MSFLRAGPHCLSLARPLIMGIVNVTPDSFSDGGRLDDAQAAIRHGFKLQEEGADILDVGGESTRPGAAAVPADEEIRRVLPVIEALAGRGCVVSVDTMKPAVMRAALGAGAVMVNDVMALRASGALETVAASDAAVCLMHMQGEPQRMQQAPCYTDVVEDVKRFLQERIAACEAAGISRERLVIDPGFGFGKTLEHNLALLRHLNRLVELGLPVLAGLSRKFMLGTLTGRDVGAREFAGVAAHLAAVARGARLLRVHNVAAMRDALVIWNAVEEQQDGT</sequence>
<dbReference type="PROSITE" id="PS00793">
    <property type="entry name" value="DHPS_2"/>
    <property type="match status" value="1"/>
</dbReference>
<dbReference type="EC" id="2.5.1.15" evidence="4 9"/>
<evidence type="ECO:0000259" key="10">
    <source>
        <dbReference type="PROSITE" id="PS50972"/>
    </source>
</evidence>
<dbReference type="Gene3D" id="3.20.20.20">
    <property type="entry name" value="Dihydropteroate synthase-like"/>
    <property type="match status" value="1"/>
</dbReference>
<dbReference type="NCBIfam" id="TIGR01496">
    <property type="entry name" value="DHPS"/>
    <property type="match status" value="1"/>
</dbReference>
<keyword evidence="6 9" id="KW-0479">Metal-binding</keyword>
<dbReference type="GO" id="GO:0046656">
    <property type="term" value="P:folic acid biosynthetic process"/>
    <property type="evidence" value="ECO:0007669"/>
    <property type="project" value="UniProtKB-KW"/>
</dbReference>
<dbReference type="GO" id="GO:0046654">
    <property type="term" value="P:tetrahydrofolate biosynthetic process"/>
    <property type="evidence" value="ECO:0007669"/>
    <property type="project" value="UniProtKB-UniPathway"/>
</dbReference>
<dbReference type="EMBL" id="LDUG01000007">
    <property type="protein sequence ID" value="KVW99073.1"/>
    <property type="molecule type" value="Genomic_DNA"/>
</dbReference>